<evidence type="ECO:0000256" key="3">
    <source>
        <dbReference type="SAM" id="MobiDB-lite"/>
    </source>
</evidence>
<feature type="region of interest" description="Disordered" evidence="3">
    <location>
        <begin position="358"/>
        <end position="380"/>
    </location>
</feature>
<protein>
    <submittedName>
        <fullName evidence="5">Rhamnogalacturonan acetylesterase</fullName>
    </submittedName>
</protein>
<dbReference type="InterPro" id="IPR037459">
    <property type="entry name" value="RhgT-like"/>
</dbReference>
<comment type="similarity">
    <text evidence="1">Belongs to the 'GDSL' lipolytic enzyme family.</text>
</comment>
<dbReference type="SUPFAM" id="SSF52266">
    <property type="entry name" value="SGNH hydrolase"/>
    <property type="match status" value="1"/>
</dbReference>
<dbReference type="Pfam" id="PF13472">
    <property type="entry name" value="Lipase_GDSL_2"/>
    <property type="match status" value="1"/>
</dbReference>
<gene>
    <name evidence="5" type="ORF">O8D18_07675</name>
</gene>
<dbReference type="Gene3D" id="3.40.50.1110">
    <property type="entry name" value="SGNH hydrolase"/>
    <property type="match status" value="1"/>
</dbReference>
<evidence type="ECO:0000259" key="4">
    <source>
        <dbReference type="Pfam" id="PF13472"/>
    </source>
</evidence>
<dbReference type="GO" id="GO:0016787">
    <property type="term" value="F:hydrolase activity"/>
    <property type="evidence" value="ECO:0007669"/>
    <property type="project" value="UniProtKB-KW"/>
</dbReference>
<dbReference type="RefSeq" id="WP_269762697.1">
    <property type="nucleotide sequence ID" value="NZ_JAPZEC010000006.1"/>
</dbReference>
<evidence type="ECO:0000313" key="5">
    <source>
        <dbReference type="EMBL" id="MCZ7693918.1"/>
    </source>
</evidence>
<dbReference type="PANTHER" id="PTHR43695:SF1">
    <property type="entry name" value="RHAMNOGALACTURONAN ACETYLESTERASE"/>
    <property type="match status" value="1"/>
</dbReference>
<feature type="domain" description="SGNH hydrolase-type esterase" evidence="4">
    <location>
        <begin position="147"/>
        <end position="327"/>
    </location>
</feature>
<feature type="compositionally biased region" description="Basic and acidic residues" evidence="3">
    <location>
        <begin position="362"/>
        <end position="380"/>
    </location>
</feature>
<accession>A0A9X3HGY1</accession>
<name>A0A9X3HGY1_MEDGN</name>
<reference evidence="5" key="1">
    <citation type="submission" date="2022-12" db="EMBL/GenBank/DDBJ databases">
        <title>Genome of R. gnavus strain RSHDN_123.</title>
        <authorList>
            <person name="Abdugheni R."/>
        </authorList>
    </citation>
    <scope>NUCLEOTIDE SEQUENCE</scope>
    <source>
        <strain evidence="5">RSHDN_123</strain>
    </source>
</reference>
<sequence>MKYEFHRFMREKYEAGSIYTIPEISDGFDASLVTQWNGMQPVSFWTSEVVNGTYEIHVRIRAVEDTDEIYLFTGRKLLKDVIVLKKDEVYERIFYQSAARIIPRYHTRVYKENYLFFSFCTSHPEYVKVESCAAQRCQDAVRVYLCGDSTVTDQSCEIPYHPGGCYASWGQELSAYFEGNCVVQNQAHCGLTTESFREEGHFDLILEQMTPGDFCLFQFGHNDQKLLHLRAQGQYLENLKNFMIQIREKGGIPVLVTPLGRNIWKNEKEYYDLLEDYANAVKQLSDKMDVPCIDLHGASVDFICQCGQKRARDYFHPDDYTHTNEYGAYLAAGYIAESLAAQFPEVFSLRKEMPQLSPPRQVWEDLERTDNRKTDQTEKETFDRMEKSVADLVETIEKVRECWKYENC</sequence>
<evidence type="ECO:0000256" key="1">
    <source>
        <dbReference type="ARBA" id="ARBA00008668"/>
    </source>
</evidence>
<evidence type="ECO:0000313" key="6">
    <source>
        <dbReference type="Proteomes" id="UP001148455"/>
    </source>
</evidence>
<dbReference type="EMBL" id="JAPZED010000006">
    <property type="protein sequence ID" value="MCZ7693918.1"/>
    <property type="molecule type" value="Genomic_DNA"/>
</dbReference>
<comment type="caution">
    <text evidence="5">The sequence shown here is derived from an EMBL/GenBank/DDBJ whole genome shotgun (WGS) entry which is preliminary data.</text>
</comment>
<keyword evidence="2" id="KW-0378">Hydrolase</keyword>
<dbReference type="CDD" id="cd01821">
    <property type="entry name" value="Rhamnogalacturan_acetylesterase_like"/>
    <property type="match status" value="1"/>
</dbReference>
<dbReference type="Proteomes" id="UP001148455">
    <property type="component" value="Unassembled WGS sequence"/>
</dbReference>
<dbReference type="InterPro" id="IPR013830">
    <property type="entry name" value="SGNH_hydro"/>
</dbReference>
<organism evidence="5 6">
    <name type="scientific">Mediterraneibacter gnavus</name>
    <name type="common">Ruminococcus gnavus</name>
    <dbReference type="NCBI Taxonomy" id="33038"/>
    <lineage>
        <taxon>Bacteria</taxon>
        <taxon>Bacillati</taxon>
        <taxon>Bacillota</taxon>
        <taxon>Clostridia</taxon>
        <taxon>Lachnospirales</taxon>
        <taxon>Lachnospiraceae</taxon>
        <taxon>Mediterraneibacter</taxon>
    </lineage>
</organism>
<dbReference type="PANTHER" id="PTHR43695">
    <property type="entry name" value="PUTATIVE (AFU_ORTHOLOGUE AFUA_2G17250)-RELATED"/>
    <property type="match status" value="1"/>
</dbReference>
<dbReference type="InterPro" id="IPR036514">
    <property type="entry name" value="SGNH_hydro_sf"/>
</dbReference>
<evidence type="ECO:0000256" key="2">
    <source>
        <dbReference type="ARBA" id="ARBA00022801"/>
    </source>
</evidence>
<proteinExistence type="inferred from homology"/>
<dbReference type="AlphaFoldDB" id="A0A9X3HGY1"/>